<sequence>MIPRSMQEAAQWHQQNNGQSYSQRMHGQQQGRQPQAHQQPYGYSGGNQAFHGFVEDGSIHSGSGGSGGGRSNRGGGRNDGGGNQAFQGFVEDGSIHSGSGGSGGGRSNRGEEGRTSEAPARRRPDEIGVEYKEHYYAGPQDSGPYMMSGGLGPASGGGNRAFQSSGGNRAFQGRSEDRRTHDNGGEFGGGRPNDGNGGGGGRNNFARAQGFAQRMMGGAGGARSVHGGSRGPSRGFDHSGYTGSRR</sequence>
<feature type="compositionally biased region" description="Low complexity" evidence="1">
    <location>
        <begin position="23"/>
        <end position="40"/>
    </location>
</feature>
<name>A0A4U0UWZ5_9PEZI</name>
<feature type="compositionally biased region" description="Low complexity" evidence="1">
    <location>
        <begin position="203"/>
        <end position="227"/>
    </location>
</feature>
<feature type="compositionally biased region" description="Gly residues" evidence="1">
    <location>
        <begin position="98"/>
        <end position="107"/>
    </location>
</feature>
<reference evidence="2 3" key="1">
    <citation type="submission" date="2017-03" db="EMBL/GenBank/DDBJ databases">
        <title>Genomes of endolithic fungi from Antarctica.</title>
        <authorList>
            <person name="Coleine C."/>
            <person name="Masonjones S."/>
            <person name="Stajich J.E."/>
        </authorList>
    </citation>
    <scope>NUCLEOTIDE SEQUENCE [LARGE SCALE GENOMIC DNA]</scope>
    <source>
        <strain evidence="2 3">CCFEE 5311</strain>
    </source>
</reference>
<comment type="caution">
    <text evidence="2">The sequence shown here is derived from an EMBL/GenBank/DDBJ whole genome shotgun (WGS) entry which is preliminary data.</text>
</comment>
<feature type="compositionally biased region" description="Gly residues" evidence="1">
    <location>
        <begin position="185"/>
        <end position="202"/>
    </location>
</feature>
<evidence type="ECO:0000313" key="3">
    <source>
        <dbReference type="Proteomes" id="UP000310066"/>
    </source>
</evidence>
<dbReference type="OrthoDB" id="10660116at2759"/>
<dbReference type="AlphaFoldDB" id="A0A4U0UWZ5"/>
<dbReference type="EMBL" id="NAJP01000032">
    <property type="protein sequence ID" value="TKA40624.1"/>
    <property type="molecule type" value="Genomic_DNA"/>
</dbReference>
<feature type="region of interest" description="Disordered" evidence="1">
    <location>
        <begin position="1"/>
        <end position="246"/>
    </location>
</feature>
<feature type="compositionally biased region" description="Polar residues" evidence="1">
    <location>
        <begin position="12"/>
        <end position="22"/>
    </location>
</feature>
<accession>A0A4U0UWZ5</accession>
<feature type="compositionally biased region" description="Gly residues" evidence="1">
    <location>
        <begin position="62"/>
        <end position="83"/>
    </location>
</feature>
<protein>
    <submittedName>
        <fullName evidence="2">Uncharacterized protein</fullName>
    </submittedName>
</protein>
<evidence type="ECO:0000256" key="1">
    <source>
        <dbReference type="SAM" id="MobiDB-lite"/>
    </source>
</evidence>
<gene>
    <name evidence="2" type="ORF">B0A54_09084</name>
</gene>
<feature type="compositionally biased region" description="Basic and acidic residues" evidence="1">
    <location>
        <begin position="174"/>
        <end position="184"/>
    </location>
</feature>
<feature type="compositionally biased region" description="Gly residues" evidence="1">
    <location>
        <begin position="149"/>
        <end position="159"/>
    </location>
</feature>
<proteinExistence type="predicted"/>
<feature type="compositionally biased region" description="Basic and acidic residues" evidence="1">
    <location>
        <begin position="108"/>
        <end position="135"/>
    </location>
</feature>
<organism evidence="2 3">
    <name type="scientific">Friedmanniomyces endolithicus</name>
    <dbReference type="NCBI Taxonomy" id="329885"/>
    <lineage>
        <taxon>Eukaryota</taxon>
        <taxon>Fungi</taxon>
        <taxon>Dikarya</taxon>
        <taxon>Ascomycota</taxon>
        <taxon>Pezizomycotina</taxon>
        <taxon>Dothideomycetes</taxon>
        <taxon>Dothideomycetidae</taxon>
        <taxon>Mycosphaerellales</taxon>
        <taxon>Teratosphaeriaceae</taxon>
        <taxon>Friedmanniomyces</taxon>
    </lineage>
</organism>
<dbReference type="Proteomes" id="UP000310066">
    <property type="component" value="Unassembled WGS sequence"/>
</dbReference>
<evidence type="ECO:0000313" key="2">
    <source>
        <dbReference type="EMBL" id="TKA40624.1"/>
    </source>
</evidence>